<accession>A0AC61YCT2</accession>
<sequence>MKLKEHKENLKILGSSIALGESKKLNFNIAHLFTDTAVEVPVFVERSQKPGPTVLITAGIHGDEVNGMEIVREVISHGINKPDKGTIICMPIINVFGFINQSRYFPDGRDLNREFPGHKDGSLASRFAYHFVNEILPVADLCMDFHTGGGERFNSAQIRIERDNEDVKELAAIFDAPFTLFEDKIEGSYRETCAKKGIPILLNESGKSLALDKEMCKEALDGIKRVLSYLEMLNSNFEAPEERHKNVLITQNHWIRTDHSGFLHVQIGIHEHVLKGQRLATVSDPYGSKSHIVEASNDGYIININHAPMVYQGDAIFHISTETA</sequence>
<name>A0AC61YCT2_9FLAO</name>
<keyword evidence="1" id="KW-0378">Hydrolase</keyword>
<dbReference type="EMBL" id="CABVMM010000016">
    <property type="protein sequence ID" value="VVV02199.1"/>
    <property type="molecule type" value="Genomic_DNA"/>
</dbReference>
<comment type="caution">
    <text evidence="1">The sequence shown here is derived from an EMBL/GenBank/DDBJ whole genome shotgun (WGS) entry which is preliminary data.</text>
</comment>
<reference evidence="1" key="1">
    <citation type="submission" date="2019-09" db="EMBL/GenBank/DDBJ databases">
        <authorList>
            <person name="Rodrigo-Torres L."/>
            <person name="Arahal R. D."/>
            <person name="Lucena T."/>
        </authorList>
    </citation>
    <scope>NUCLEOTIDE SEQUENCE</scope>
    <source>
        <strain evidence="1">ISS653</strain>
    </source>
</reference>
<dbReference type="Proteomes" id="UP000356253">
    <property type="component" value="Unassembled WGS sequence"/>
</dbReference>
<protein>
    <submittedName>
        <fullName evidence="1">N-alpha-acetyl-L-2,4-diaminobutyric acid deacetylase</fullName>
        <ecNumber evidence="1">3.5.1.-</ecNumber>
    </submittedName>
</protein>
<gene>
    <name evidence="1" type="primary">doeB_3</name>
    <name evidence="1" type="ORF">FVB9532_03497</name>
</gene>
<proteinExistence type="predicted"/>
<evidence type="ECO:0000313" key="2">
    <source>
        <dbReference type="Proteomes" id="UP000356253"/>
    </source>
</evidence>
<dbReference type="EC" id="3.5.1.-" evidence="1"/>
<evidence type="ECO:0000313" key="1">
    <source>
        <dbReference type="EMBL" id="VVV02199.1"/>
    </source>
</evidence>
<keyword evidence="2" id="KW-1185">Reference proteome</keyword>
<organism evidence="1 2">
    <name type="scientific">Mesonia oceanica</name>
    <dbReference type="NCBI Taxonomy" id="2687242"/>
    <lineage>
        <taxon>Bacteria</taxon>
        <taxon>Pseudomonadati</taxon>
        <taxon>Bacteroidota</taxon>
        <taxon>Flavobacteriia</taxon>
        <taxon>Flavobacteriales</taxon>
        <taxon>Flavobacteriaceae</taxon>
        <taxon>Mesonia</taxon>
    </lineage>
</organism>